<dbReference type="SUPFAM" id="SSF53955">
    <property type="entry name" value="Lysozyme-like"/>
    <property type="match status" value="1"/>
</dbReference>
<dbReference type="PANTHER" id="PTHR30163:SF8">
    <property type="entry name" value="LYTIC MUREIN TRANSGLYCOSYLASE"/>
    <property type="match status" value="1"/>
</dbReference>
<reference evidence="1 2" key="1">
    <citation type="submission" date="2024-03" db="EMBL/GenBank/DDBJ databases">
        <title>Draft genome sequence of Pseudonocardia nematodicida JCM 31783.</title>
        <authorList>
            <person name="Butdee W."/>
            <person name="Duangmal K."/>
        </authorList>
    </citation>
    <scope>NUCLEOTIDE SEQUENCE [LARGE SCALE GENOMIC DNA]</scope>
    <source>
        <strain evidence="1 2">JCM 31783</strain>
    </source>
</reference>
<proteinExistence type="predicted"/>
<organism evidence="1 2">
    <name type="scientific">Pseudonocardia nematodicida</name>
    <dbReference type="NCBI Taxonomy" id="1206997"/>
    <lineage>
        <taxon>Bacteria</taxon>
        <taxon>Bacillati</taxon>
        <taxon>Actinomycetota</taxon>
        <taxon>Actinomycetes</taxon>
        <taxon>Pseudonocardiales</taxon>
        <taxon>Pseudonocardiaceae</taxon>
        <taxon>Pseudonocardia</taxon>
    </lineage>
</organism>
<gene>
    <name evidence="1" type="ORF">WIS52_14535</name>
</gene>
<comment type="caution">
    <text evidence="1">The sequence shown here is derived from an EMBL/GenBank/DDBJ whole genome shotgun (WGS) entry which is preliminary data.</text>
</comment>
<dbReference type="PANTHER" id="PTHR30163">
    <property type="entry name" value="MEMBRANE-BOUND LYTIC MUREIN TRANSGLYCOSYLASE B"/>
    <property type="match status" value="1"/>
</dbReference>
<keyword evidence="2" id="KW-1185">Reference proteome</keyword>
<dbReference type="RefSeq" id="WP_349298760.1">
    <property type="nucleotide sequence ID" value="NZ_JBEDNQ010000005.1"/>
</dbReference>
<sequence>MRVRSLLAVLGGLLLSVGLVAVVVLAAGAVLGGRPERVPVDRGAPPPAAAPLAADTDVAGWARTAARDTRIPARTLQAYARAELAQRERTPDCRLSWSTLAGIGRIESRHGTIRGAEPGADGRVDPPIVGIPLDGTNGTRRIADTDGGRLDGDPELDRAVGPMQFLPGTWEMFGEGDPQNVDDAALAAAGYLCSGGRDVAAGAGWWDGVLAYNRSTSYARDVWSAAADYTGRVDHASSAAPQ</sequence>
<dbReference type="InterPro" id="IPR043426">
    <property type="entry name" value="MltB-like"/>
</dbReference>
<protein>
    <submittedName>
        <fullName evidence="1">Lytic murein transglycosylase</fullName>
    </submittedName>
</protein>
<evidence type="ECO:0000313" key="1">
    <source>
        <dbReference type="EMBL" id="MEQ3551688.1"/>
    </source>
</evidence>
<name>A0ABV1KEB2_9PSEU</name>
<dbReference type="Gene3D" id="1.10.530.10">
    <property type="match status" value="1"/>
</dbReference>
<dbReference type="Proteomes" id="UP001494902">
    <property type="component" value="Unassembled WGS sequence"/>
</dbReference>
<evidence type="ECO:0000313" key="2">
    <source>
        <dbReference type="Proteomes" id="UP001494902"/>
    </source>
</evidence>
<dbReference type="EMBL" id="JBEDNQ010000005">
    <property type="protein sequence ID" value="MEQ3551688.1"/>
    <property type="molecule type" value="Genomic_DNA"/>
</dbReference>
<accession>A0ABV1KEB2</accession>
<dbReference type="InterPro" id="IPR023346">
    <property type="entry name" value="Lysozyme-like_dom_sf"/>
</dbReference>